<name>A0A107IE13_9BURK</name>
<dbReference type="EMBL" id="LPEQ01000009">
    <property type="protein sequence ID" value="KVV57926.1"/>
    <property type="molecule type" value="Genomic_DNA"/>
</dbReference>
<evidence type="ECO:0000313" key="1">
    <source>
        <dbReference type="EMBL" id="KVV57926.1"/>
    </source>
</evidence>
<sequence>MIAYPNVPRSIGAVVSRRLATLVELQTVLGQDDLHDLLEIIVVDSHNERVAAEERRN</sequence>
<proteinExistence type="predicted"/>
<comment type="caution">
    <text evidence="1">The sequence shown here is derived from an EMBL/GenBank/DDBJ whole genome shotgun (WGS) entry which is preliminary data.</text>
</comment>
<accession>A0A107IE13</accession>
<gene>
    <name evidence="1" type="ORF">WT27_23640</name>
</gene>
<evidence type="ECO:0000313" key="2">
    <source>
        <dbReference type="Proteomes" id="UP000062317"/>
    </source>
</evidence>
<dbReference type="AlphaFoldDB" id="A0A107IE13"/>
<keyword evidence="2" id="KW-1185">Reference proteome</keyword>
<dbReference type="GO" id="GO:0003746">
    <property type="term" value="F:translation elongation factor activity"/>
    <property type="evidence" value="ECO:0007669"/>
    <property type="project" value="UniProtKB-KW"/>
</dbReference>
<keyword evidence="1" id="KW-0251">Elongation factor</keyword>
<organism evidence="1 2">
    <name type="scientific">Burkholderia territorii</name>
    <dbReference type="NCBI Taxonomy" id="1503055"/>
    <lineage>
        <taxon>Bacteria</taxon>
        <taxon>Pseudomonadati</taxon>
        <taxon>Pseudomonadota</taxon>
        <taxon>Betaproteobacteria</taxon>
        <taxon>Burkholderiales</taxon>
        <taxon>Burkholderiaceae</taxon>
        <taxon>Burkholderia</taxon>
        <taxon>Burkholderia cepacia complex</taxon>
    </lineage>
</organism>
<dbReference type="Proteomes" id="UP000062317">
    <property type="component" value="Unassembled WGS sequence"/>
</dbReference>
<reference evidence="1 2" key="1">
    <citation type="submission" date="2015-11" db="EMBL/GenBank/DDBJ databases">
        <title>Expanding the genomic diversity of Burkholderia species for the development of highly accurate diagnostics.</title>
        <authorList>
            <person name="Sahl J."/>
            <person name="Keim P."/>
            <person name="Wagner D."/>
        </authorList>
    </citation>
    <scope>NUCLEOTIDE SEQUENCE [LARGE SCALE GENOMIC DNA]</scope>
    <source>
        <strain evidence="1 2">MSMB1301WGS</strain>
    </source>
</reference>
<keyword evidence="1" id="KW-0648">Protein biosynthesis</keyword>
<protein>
    <submittedName>
        <fullName evidence="1">Transcription elongation factor GreA</fullName>
    </submittedName>
</protein>